<sequence>MALEKNVLIVSIIGGVLGSLSVLLGYSAEGTRTRFSDLYVLSGGGCVHENGPAFGLALGAAFLLLIAQIIISVFLGCGCCSRNGQQSAKAGQAGNKRTTSIIMFCTSWVTFAISFIIFILGAMIEAKGANGNVDENCAVVIPGRFAIAATLALATVSLSVGAYTLLKSTNGTNHADGIAIGVPSQTPQTVAPQFPPQKPVNHGQEYYPPPGTVPQGYGYNTQSYA</sequence>
<organism evidence="9 10">
    <name type="scientific">Rhynchospora pubera</name>
    <dbReference type="NCBI Taxonomy" id="906938"/>
    <lineage>
        <taxon>Eukaryota</taxon>
        <taxon>Viridiplantae</taxon>
        <taxon>Streptophyta</taxon>
        <taxon>Embryophyta</taxon>
        <taxon>Tracheophyta</taxon>
        <taxon>Spermatophyta</taxon>
        <taxon>Magnoliopsida</taxon>
        <taxon>Liliopsida</taxon>
        <taxon>Poales</taxon>
        <taxon>Cyperaceae</taxon>
        <taxon>Cyperoideae</taxon>
        <taxon>Rhynchosporeae</taxon>
        <taxon>Rhynchospora</taxon>
    </lineage>
</organism>
<name>A0AAV8ECZ1_9POAL</name>
<dbReference type="GO" id="GO:0012505">
    <property type="term" value="C:endomembrane system"/>
    <property type="evidence" value="ECO:0007669"/>
    <property type="project" value="UniProtKB-SubCell"/>
</dbReference>
<evidence type="ECO:0000256" key="2">
    <source>
        <dbReference type="ARBA" id="ARBA00022692"/>
    </source>
</evidence>
<dbReference type="InterPro" id="IPR052222">
    <property type="entry name" value="DESIGUAL"/>
</dbReference>
<dbReference type="Proteomes" id="UP001140206">
    <property type="component" value="Chromosome 3"/>
</dbReference>
<evidence type="ECO:0000256" key="7">
    <source>
        <dbReference type="SAM" id="MobiDB-lite"/>
    </source>
</evidence>
<keyword evidence="4 8" id="KW-1133">Transmembrane helix</keyword>
<evidence type="ECO:0000313" key="9">
    <source>
        <dbReference type="EMBL" id="KAJ4778075.1"/>
    </source>
</evidence>
<dbReference type="PANTHER" id="PTHR31769">
    <property type="entry name" value="OS07G0462200 PROTEIN-RELATED"/>
    <property type="match status" value="1"/>
</dbReference>
<evidence type="ECO:0000256" key="4">
    <source>
        <dbReference type="ARBA" id="ARBA00022989"/>
    </source>
</evidence>
<dbReference type="InterPro" id="IPR009606">
    <property type="entry name" value="DEAL/Modifying_wall_lignin1/2"/>
</dbReference>
<proteinExistence type="inferred from homology"/>
<feature type="region of interest" description="Disordered" evidence="7">
    <location>
        <begin position="177"/>
        <end position="225"/>
    </location>
</feature>
<dbReference type="EMBL" id="JAMFTS010000003">
    <property type="protein sequence ID" value="KAJ4778075.1"/>
    <property type="molecule type" value="Genomic_DNA"/>
</dbReference>
<protein>
    <submittedName>
        <fullName evidence="9">Uncharacterized protein</fullName>
    </submittedName>
</protein>
<feature type="transmembrane region" description="Helical" evidence="8">
    <location>
        <begin position="144"/>
        <end position="166"/>
    </location>
</feature>
<keyword evidence="10" id="KW-1185">Reference proteome</keyword>
<dbReference type="AlphaFoldDB" id="A0AAV8ECZ1"/>
<gene>
    <name evidence="9" type="ORF">LUZ62_062332</name>
</gene>
<keyword evidence="2 8" id="KW-0812">Transmembrane</keyword>
<comment type="subcellular location">
    <subcellularLocation>
        <location evidence="1">Endomembrane system</location>
        <topology evidence="1">Multi-pass membrane protein</topology>
    </subcellularLocation>
</comment>
<reference evidence="9" key="1">
    <citation type="submission" date="2022-08" db="EMBL/GenBank/DDBJ databases">
        <authorList>
            <person name="Marques A."/>
        </authorList>
    </citation>
    <scope>NUCLEOTIDE SEQUENCE</scope>
    <source>
        <strain evidence="9">RhyPub2mFocal</strain>
        <tissue evidence="9">Leaves</tissue>
    </source>
</reference>
<feature type="transmembrane region" description="Helical" evidence="8">
    <location>
        <begin position="101"/>
        <end position="124"/>
    </location>
</feature>
<comment type="caution">
    <text evidence="9">The sequence shown here is derived from an EMBL/GenBank/DDBJ whole genome shotgun (WGS) entry which is preliminary data.</text>
</comment>
<keyword evidence="5 8" id="KW-0472">Membrane</keyword>
<evidence type="ECO:0000256" key="3">
    <source>
        <dbReference type="ARBA" id="ARBA00022729"/>
    </source>
</evidence>
<feature type="transmembrane region" description="Helical" evidence="8">
    <location>
        <begin position="57"/>
        <end position="80"/>
    </location>
</feature>
<evidence type="ECO:0000256" key="8">
    <source>
        <dbReference type="SAM" id="Phobius"/>
    </source>
</evidence>
<comment type="similarity">
    <text evidence="6">Belongs to the DESIGUAL family.</text>
</comment>
<accession>A0AAV8ECZ1</accession>
<dbReference type="Pfam" id="PF06749">
    <property type="entry name" value="DUF1218"/>
    <property type="match status" value="1"/>
</dbReference>
<evidence type="ECO:0000256" key="6">
    <source>
        <dbReference type="ARBA" id="ARBA00029467"/>
    </source>
</evidence>
<feature type="transmembrane region" description="Helical" evidence="8">
    <location>
        <begin position="7"/>
        <end position="28"/>
    </location>
</feature>
<evidence type="ECO:0000256" key="1">
    <source>
        <dbReference type="ARBA" id="ARBA00004127"/>
    </source>
</evidence>
<evidence type="ECO:0000256" key="5">
    <source>
        <dbReference type="ARBA" id="ARBA00023136"/>
    </source>
</evidence>
<evidence type="ECO:0000313" key="10">
    <source>
        <dbReference type="Proteomes" id="UP001140206"/>
    </source>
</evidence>
<keyword evidence="3" id="KW-0732">Signal</keyword>